<organism evidence="1 2">
    <name type="scientific">Bacteroides coprosuis DSM 18011</name>
    <dbReference type="NCBI Taxonomy" id="679937"/>
    <lineage>
        <taxon>Bacteria</taxon>
        <taxon>Pseudomonadati</taxon>
        <taxon>Bacteroidota</taxon>
        <taxon>Bacteroidia</taxon>
        <taxon>Bacteroidales</taxon>
        <taxon>Bacteroidaceae</taxon>
        <taxon>Bacteroides</taxon>
    </lineage>
</organism>
<dbReference type="EMBL" id="CM001167">
    <property type="protein sequence ID" value="EGJ71866.1"/>
    <property type="molecule type" value="Genomic_DNA"/>
</dbReference>
<gene>
    <name evidence="1" type="ORF">Bcop_1674</name>
</gene>
<accession>F3ZQZ3</accession>
<reference evidence="1 2" key="1">
    <citation type="journal article" date="2011" name="Stand. Genomic Sci.">
        <title>Non-contiguous finished genome sequence of Bacteroides coprosuis type strain (PC139).</title>
        <authorList>
            <person name="Land M."/>
            <person name="Held B."/>
            <person name="Gronow S."/>
            <person name="Abt B."/>
            <person name="Lucas S."/>
            <person name="Del Rio T.G."/>
            <person name="Nolan M."/>
            <person name="Tice H."/>
            <person name="Cheng J.F."/>
            <person name="Pitluck S."/>
            <person name="Liolios K."/>
            <person name="Pagani I."/>
            <person name="Ivanova N."/>
            <person name="Mavromatis K."/>
            <person name="Mikhailova N."/>
            <person name="Pati A."/>
            <person name="Tapia R."/>
            <person name="Han C."/>
            <person name="Goodwin L."/>
            <person name="Chen A."/>
            <person name="Palaniappan K."/>
            <person name="Hauser L."/>
            <person name="Brambilla E.M."/>
            <person name="Rohde M."/>
            <person name="Goker M."/>
            <person name="Detter J.C."/>
            <person name="Woyke T."/>
            <person name="Bristow J."/>
            <person name="Eisen J.A."/>
            <person name="Markowitz V."/>
            <person name="Hugenholtz P."/>
            <person name="Kyrpides N.C."/>
            <person name="Klenk H.P."/>
            <person name="Lapidus A."/>
        </authorList>
    </citation>
    <scope>NUCLEOTIDE SEQUENCE</scope>
    <source>
        <strain evidence="1 2">DSM 18011</strain>
    </source>
</reference>
<proteinExistence type="predicted"/>
<dbReference type="Proteomes" id="UP000018439">
    <property type="component" value="Chromosome"/>
</dbReference>
<protein>
    <submittedName>
        <fullName evidence="1">Uncharacterized protein</fullName>
    </submittedName>
</protein>
<keyword evidence="2" id="KW-1185">Reference proteome</keyword>
<dbReference type="AlphaFoldDB" id="F3ZQZ3"/>
<evidence type="ECO:0000313" key="2">
    <source>
        <dbReference type="Proteomes" id="UP000018439"/>
    </source>
</evidence>
<name>F3ZQZ3_9BACE</name>
<sequence length="47" mass="5718">MCLFELKFEYQRGFYFSLVLVKRLYGYNNLIFVKCIGRNKVKFVSEI</sequence>
<dbReference type="STRING" id="679937.Bcop_1674"/>
<dbReference type="HOGENOM" id="CLU_3164547_0_0_10"/>
<evidence type="ECO:0000313" key="1">
    <source>
        <dbReference type="EMBL" id="EGJ71866.1"/>
    </source>
</evidence>